<dbReference type="InterPro" id="IPR010908">
    <property type="entry name" value="Longin_dom"/>
</dbReference>
<dbReference type="GO" id="GO:0016192">
    <property type="term" value="P:vesicle-mediated transport"/>
    <property type="evidence" value="ECO:0007669"/>
    <property type="project" value="InterPro"/>
</dbReference>
<name>A0A317XZN9_9BASI</name>
<evidence type="ECO:0000256" key="3">
    <source>
        <dbReference type="ARBA" id="ARBA00022692"/>
    </source>
</evidence>
<dbReference type="PROSITE" id="PS50859">
    <property type="entry name" value="LONGIN"/>
    <property type="match status" value="1"/>
</dbReference>
<dbReference type="GO" id="GO:0012505">
    <property type="term" value="C:endomembrane system"/>
    <property type="evidence" value="ECO:0007669"/>
    <property type="project" value="UniProtKB-SubCell"/>
</dbReference>
<dbReference type="Pfam" id="PF13774">
    <property type="entry name" value="Longin"/>
    <property type="match status" value="1"/>
</dbReference>
<reference evidence="14 15" key="1">
    <citation type="journal article" date="2018" name="Mol. Biol. Evol.">
        <title>Broad Genomic Sampling Reveals a Smut Pathogenic Ancestry of the Fungal Clade Ustilaginomycotina.</title>
        <authorList>
            <person name="Kijpornyongpan T."/>
            <person name="Mondo S.J."/>
            <person name="Barry K."/>
            <person name="Sandor L."/>
            <person name="Lee J."/>
            <person name="Lipzen A."/>
            <person name="Pangilinan J."/>
            <person name="LaButti K."/>
            <person name="Hainaut M."/>
            <person name="Henrissat B."/>
            <person name="Grigoriev I.V."/>
            <person name="Spatafora J.W."/>
            <person name="Aime M.C."/>
        </authorList>
    </citation>
    <scope>NUCLEOTIDE SEQUENCE [LARGE SCALE GENOMIC DNA]</scope>
    <source>
        <strain evidence="14 15">MCA 3645</strain>
    </source>
</reference>
<dbReference type="GO" id="GO:0016020">
    <property type="term" value="C:membrane"/>
    <property type="evidence" value="ECO:0007669"/>
    <property type="project" value="InterPro"/>
</dbReference>
<evidence type="ECO:0000256" key="4">
    <source>
        <dbReference type="ARBA" id="ARBA00022927"/>
    </source>
</evidence>
<keyword evidence="3 10" id="KW-0812">Transmembrane</keyword>
<dbReference type="PROSITE" id="PS50892">
    <property type="entry name" value="V_SNARE"/>
    <property type="match status" value="1"/>
</dbReference>
<dbReference type="PANTHER" id="PTHR21136">
    <property type="entry name" value="SNARE PROTEINS"/>
    <property type="match status" value="1"/>
</dbReference>
<dbReference type="AlphaFoldDB" id="A0A317XZN9"/>
<sequence>MIVLALVAKAGVVLCETHDPQHDRFLGAAETILTRIPEHDSKLSYAFENWLFHYISQDGLVYLAVADTETGRRMPFAFLAQVRQKFLSTYEQPVSAEDAGEYSSFSSTLRSLVSQFNADPNADPIAQAKHELAGVKDIMTQNIEQVLSRGERIELLVDRTDNAANQSMAFRRRAVGIRRQMWWKNVKVLGLAGFSGLVLLFILFGTFHS</sequence>
<evidence type="ECO:0000256" key="9">
    <source>
        <dbReference type="PROSITE-ProRule" id="PRU00290"/>
    </source>
</evidence>
<dbReference type="InterPro" id="IPR051097">
    <property type="entry name" value="Synaptobrevin-like_transport"/>
</dbReference>
<dbReference type="Proteomes" id="UP000246740">
    <property type="component" value="Unassembled WGS sequence"/>
</dbReference>
<dbReference type="EMBL" id="KZ819188">
    <property type="protein sequence ID" value="PWZ02741.1"/>
    <property type="molecule type" value="Genomic_DNA"/>
</dbReference>
<comment type="subcellular location">
    <subcellularLocation>
        <location evidence="8">Endomembrane system</location>
        <topology evidence="8">Single-pass type IV membrane protein</topology>
    </subcellularLocation>
</comment>
<dbReference type="SUPFAM" id="SSF64356">
    <property type="entry name" value="SNARE-like"/>
    <property type="match status" value="1"/>
</dbReference>
<keyword evidence="9" id="KW-0175">Coiled coil</keyword>
<dbReference type="InterPro" id="IPR001388">
    <property type="entry name" value="Synaptobrevin-like"/>
</dbReference>
<organism evidence="14 15">
    <name type="scientific">Testicularia cyperi</name>
    <dbReference type="NCBI Taxonomy" id="1882483"/>
    <lineage>
        <taxon>Eukaryota</taxon>
        <taxon>Fungi</taxon>
        <taxon>Dikarya</taxon>
        <taxon>Basidiomycota</taxon>
        <taxon>Ustilaginomycotina</taxon>
        <taxon>Ustilaginomycetes</taxon>
        <taxon>Ustilaginales</taxon>
        <taxon>Anthracoideaceae</taxon>
        <taxon>Testicularia</taxon>
    </lineage>
</organism>
<keyword evidence="15" id="KW-1185">Reference proteome</keyword>
<keyword evidence="5 10" id="KW-1133">Transmembrane helix</keyword>
<evidence type="ECO:0000256" key="1">
    <source>
        <dbReference type="ARBA" id="ARBA00008025"/>
    </source>
</evidence>
<dbReference type="InterPro" id="IPR011012">
    <property type="entry name" value="Longin-like_dom_sf"/>
</dbReference>
<proteinExistence type="inferred from homology"/>
<evidence type="ECO:0000256" key="8">
    <source>
        <dbReference type="ARBA" id="ARBA00046280"/>
    </source>
</evidence>
<dbReference type="SMART" id="SM01270">
    <property type="entry name" value="Longin"/>
    <property type="match status" value="1"/>
</dbReference>
<dbReference type="STRING" id="1882483.A0A317XZN9"/>
<feature type="signal peptide" evidence="11">
    <location>
        <begin position="1"/>
        <end position="15"/>
    </location>
</feature>
<feature type="domain" description="V-SNARE coiled-coil homology" evidence="13">
    <location>
        <begin position="124"/>
        <end position="184"/>
    </location>
</feature>
<comment type="similarity">
    <text evidence="1">Belongs to the synaptobrevin family.</text>
</comment>
<keyword evidence="6 10" id="KW-0472">Membrane</keyword>
<dbReference type="OrthoDB" id="248747at2759"/>
<accession>A0A317XZN9</accession>
<keyword evidence="11" id="KW-0732">Signal</keyword>
<dbReference type="FunFam" id="1.20.5.110:FF:000004">
    <property type="entry name" value="Vesicle-associated membrane protein 7"/>
    <property type="match status" value="1"/>
</dbReference>
<keyword evidence="2" id="KW-0813">Transport</keyword>
<evidence type="ECO:0000313" key="15">
    <source>
        <dbReference type="Proteomes" id="UP000246740"/>
    </source>
</evidence>
<keyword evidence="4" id="KW-0653">Protein transport</keyword>
<dbReference type="GO" id="GO:0015031">
    <property type="term" value="P:protein transport"/>
    <property type="evidence" value="ECO:0007669"/>
    <property type="project" value="UniProtKB-KW"/>
</dbReference>
<evidence type="ECO:0000259" key="13">
    <source>
        <dbReference type="PROSITE" id="PS50892"/>
    </source>
</evidence>
<dbReference type="GO" id="GO:0005737">
    <property type="term" value="C:cytoplasm"/>
    <property type="evidence" value="ECO:0007669"/>
    <property type="project" value="UniProtKB-ARBA"/>
</dbReference>
<dbReference type="Pfam" id="PF00957">
    <property type="entry name" value="Synaptobrevin"/>
    <property type="match status" value="1"/>
</dbReference>
<evidence type="ECO:0000256" key="10">
    <source>
        <dbReference type="SAM" id="Phobius"/>
    </source>
</evidence>
<dbReference type="InParanoid" id="A0A317XZN9"/>
<evidence type="ECO:0000256" key="7">
    <source>
        <dbReference type="ARBA" id="ARBA00026133"/>
    </source>
</evidence>
<dbReference type="FunFam" id="3.30.450.50:FF:000015">
    <property type="entry name" value="Synaptobrevin 2 isoform 1"/>
    <property type="match status" value="1"/>
</dbReference>
<dbReference type="PRINTS" id="PR00219">
    <property type="entry name" value="SYNAPTOBREVN"/>
</dbReference>
<dbReference type="CDD" id="cd14824">
    <property type="entry name" value="Longin"/>
    <property type="match status" value="1"/>
</dbReference>
<protein>
    <recommendedName>
        <fullName evidence="7">Synaptobrevin homolog YKT6</fullName>
    </recommendedName>
</protein>
<feature type="domain" description="Longin" evidence="12">
    <location>
        <begin position="6"/>
        <end position="113"/>
    </location>
</feature>
<dbReference type="Gene3D" id="3.30.450.50">
    <property type="entry name" value="Longin domain"/>
    <property type="match status" value="1"/>
</dbReference>
<dbReference type="CDD" id="cd15843">
    <property type="entry name" value="R-SNARE"/>
    <property type="match status" value="1"/>
</dbReference>
<gene>
    <name evidence="14" type="ORF">BCV70DRAFT_196992</name>
</gene>
<feature type="transmembrane region" description="Helical" evidence="10">
    <location>
        <begin position="188"/>
        <end position="207"/>
    </location>
</feature>
<evidence type="ECO:0000259" key="12">
    <source>
        <dbReference type="PROSITE" id="PS50859"/>
    </source>
</evidence>
<evidence type="ECO:0000256" key="6">
    <source>
        <dbReference type="ARBA" id="ARBA00023136"/>
    </source>
</evidence>
<dbReference type="SUPFAM" id="SSF58038">
    <property type="entry name" value="SNARE fusion complex"/>
    <property type="match status" value="1"/>
</dbReference>
<evidence type="ECO:0000256" key="5">
    <source>
        <dbReference type="ARBA" id="ARBA00022989"/>
    </source>
</evidence>
<dbReference type="InterPro" id="IPR042855">
    <property type="entry name" value="V_SNARE_CC"/>
</dbReference>
<feature type="chain" id="PRO_5016282695" description="Synaptobrevin homolog YKT6" evidence="11">
    <location>
        <begin position="16"/>
        <end position="209"/>
    </location>
</feature>
<evidence type="ECO:0000313" key="14">
    <source>
        <dbReference type="EMBL" id="PWZ02741.1"/>
    </source>
</evidence>
<dbReference type="PANTHER" id="PTHR21136:SF168">
    <property type="entry name" value="VESICLE-ASSOCIATED MEMBRANE PROTEIN 9"/>
    <property type="match status" value="1"/>
</dbReference>
<evidence type="ECO:0000256" key="11">
    <source>
        <dbReference type="SAM" id="SignalP"/>
    </source>
</evidence>
<dbReference type="Gene3D" id="1.20.5.110">
    <property type="match status" value="1"/>
</dbReference>
<evidence type="ECO:0000256" key="2">
    <source>
        <dbReference type="ARBA" id="ARBA00022448"/>
    </source>
</evidence>